<dbReference type="EMBL" id="JBFDAA010000023">
    <property type="protein sequence ID" value="KAL1110244.1"/>
    <property type="molecule type" value="Genomic_DNA"/>
</dbReference>
<evidence type="ECO:0000256" key="1">
    <source>
        <dbReference type="SAM" id="MobiDB-lite"/>
    </source>
</evidence>
<feature type="region of interest" description="Disordered" evidence="1">
    <location>
        <begin position="1"/>
        <end position="21"/>
    </location>
</feature>
<dbReference type="AlphaFoldDB" id="A0ABD0XSU2"/>
<comment type="caution">
    <text evidence="2">The sequence shown here is derived from an EMBL/GenBank/DDBJ whole genome shotgun (WGS) entry which is preliminary data.</text>
</comment>
<keyword evidence="3" id="KW-1185">Reference proteome</keyword>
<gene>
    <name evidence="2" type="ORF">AAG570_008321</name>
</gene>
<accession>A0ABD0XSU2</accession>
<evidence type="ECO:0000313" key="3">
    <source>
        <dbReference type="Proteomes" id="UP001558652"/>
    </source>
</evidence>
<name>A0ABD0XSU2_9HEMI</name>
<sequence>MKDTSEGVNDRALRGHPHNKIEEKKNFIEKKFIYEHAKDKKSVSSLQRKDDTCDCDRMASHVTLDALRGHPHNKIEEKMNLNEKKLIYVDDKEKQSASSPQRKDDTCDCDRMASHVTLDALRGHPHNKIEEKMNLNEKKLIYVDDKEKQSASSLQRKDDTCDCDRMASHVTLDCLEFLIGMSKASGVNYDPDNSAEDGDLPKPVRTSEIRARTADYGKLAPHRLETVERQGSGGRECFHRSPIISITHRTPEPLGG</sequence>
<reference evidence="2 3" key="1">
    <citation type="submission" date="2024-07" db="EMBL/GenBank/DDBJ databases">
        <title>Chromosome-level genome assembly of the water stick insect Ranatra chinensis (Heteroptera: Nepidae).</title>
        <authorList>
            <person name="Liu X."/>
        </authorList>
    </citation>
    <scope>NUCLEOTIDE SEQUENCE [LARGE SCALE GENOMIC DNA]</scope>
    <source>
        <strain evidence="2">Cailab_2021Rc</strain>
        <tissue evidence="2">Muscle</tissue>
    </source>
</reference>
<organism evidence="2 3">
    <name type="scientific">Ranatra chinensis</name>
    <dbReference type="NCBI Taxonomy" id="642074"/>
    <lineage>
        <taxon>Eukaryota</taxon>
        <taxon>Metazoa</taxon>
        <taxon>Ecdysozoa</taxon>
        <taxon>Arthropoda</taxon>
        <taxon>Hexapoda</taxon>
        <taxon>Insecta</taxon>
        <taxon>Pterygota</taxon>
        <taxon>Neoptera</taxon>
        <taxon>Paraneoptera</taxon>
        <taxon>Hemiptera</taxon>
        <taxon>Heteroptera</taxon>
        <taxon>Panheteroptera</taxon>
        <taxon>Nepomorpha</taxon>
        <taxon>Nepidae</taxon>
        <taxon>Ranatrinae</taxon>
        <taxon>Ranatra</taxon>
    </lineage>
</organism>
<evidence type="ECO:0000313" key="2">
    <source>
        <dbReference type="EMBL" id="KAL1110244.1"/>
    </source>
</evidence>
<dbReference type="Proteomes" id="UP001558652">
    <property type="component" value="Unassembled WGS sequence"/>
</dbReference>
<proteinExistence type="predicted"/>
<protein>
    <submittedName>
        <fullName evidence="2">Uncharacterized protein</fullName>
    </submittedName>
</protein>